<dbReference type="PROSITE" id="PS50088">
    <property type="entry name" value="ANK_REPEAT"/>
    <property type="match status" value="4"/>
</dbReference>
<evidence type="ECO:0000256" key="2">
    <source>
        <dbReference type="ARBA" id="ARBA00023043"/>
    </source>
</evidence>
<dbReference type="SUPFAM" id="SSF48403">
    <property type="entry name" value="Ankyrin repeat"/>
    <property type="match status" value="1"/>
</dbReference>
<dbReference type="Pfam" id="PF00023">
    <property type="entry name" value="Ank"/>
    <property type="match status" value="1"/>
</dbReference>
<dbReference type="InterPro" id="IPR036770">
    <property type="entry name" value="Ankyrin_rpt-contain_sf"/>
</dbReference>
<dbReference type="Pfam" id="PF12796">
    <property type="entry name" value="Ank_2"/>
    <property type="match status" value="1"/>
</dbReference>
<dbReference type="Gene3D" id="1.25.40.20">
    <property type="entry name" value="Ankyrin repeat-containing domain"/>
    <property type="match status" value="2"/>
</dbReference>
<evidence type="ECO:0000256" key="1">
    <source>
        <dbReference type="ARBA" id="ARBA00022737"/>
    </source>
</evidence>
<feature type="repeat" description="ANK" evidence="3">
    <location>
        <begin position="335"/>
        <end position="367"/>
    </location>
</feature>
<dbReference type="InterPro" id="IPR002110">
    <property type="entry name" value="Ankyrin_rpt"/>
</dbReference>
<dbReference type="EMBL" id="JASMQC010000001">
    <property type="protein sequence ID" value="KAK1948140.1"/>
    <property type="molecule type" value="Genomic_DNA"/>
</dbReference>
<feature type="repeat" description="ANK" evidence="3">
    <location>
        <begin position="300"/>
        <end position="334"/>
    </location>
</feature>
<dbReference type="Pfam" id="PF13637">
    <property type="entry name" value="Ank_4"/>
    <property type="match status" value="1"/>
</dbReference>
<dbReference type="PANTHER" id="PTHR24173:SF74">
    <property type="entry name" value="ANKYRIN REPEAT DOMAIN-CONTAINING PROTEIN 16"/>
    <property type="match status" value="1"/>
</dbReference>
<dbReference type="PRINTS" id="PR01415">
    <property type="entry name" value="ANKYRIN"/>
</dbReference>
<evidence type="ECO:0000256" key="3">
    <source>
        <dbReference type="PROSITE-ProRule" id="PRU00023"/>
    </source>
</evidence>
<dbReference type="PANTHER" id="PTHR24173">
    <property type="entry name" value="ANKYRIN REPEAT CONTAINING"/>
    <property type="match status" value="1"/>
</dbReference>
<protein>
    <submittedName>
        <fullName evidence="4">Ankyrin repeat protein</fullName>
    </submittedName>
</protein>
<evidence type="ECO:0000313" key="5">
    <source>
        <dbReference type="Proteomes" id="UP001259832"/>
    </source>
</evidence>
<proteinExistence type="predicted"/>
<dbReference type="AlphaFoldDB" id="A0AAD9LSC3"/>
<dbReference type="PROSITE" id="PS50297">
    <property type="entry name" value="ANK_REP_REGION"/>
    <property type="match status" value="4"/>
</dbReference>
<feature type="repeat" description="ANK" evidence="3">
    <location>
        <begin position="267"/>
        <end position="299"/>
    </location>
</feature>
<keyword evidence="1" id="KW-0677">Repeat</keyword>
<dbReference type="Proteomes" id="UP001259832">
    <property type="component" value="Unassembled WGS sequence"/>
</dbReference>
<dbReference type="SMART" id="SM00248">
    <property type="entry name" value="ANK"/>
    <property type="match status" value="5"/>
</dbReference>
<sequence>MTCWAMANVLASLPEGISLFHVHDGNFFSSWTAHLQASWVQNSCAWSPGSHWTGANSSGATHSRIESARPLSEAQLVEPVARLDAAQGGSYSYKRLQYADLHLSEREAWEMVDSMRTRASTAIHSEKSHVQIERRSLTKISKGHKAMSANRVVSKQTEELFRASETGDVQAVAGLVEDPQVDINWHCTQSYGATPLIAAISNGHQEIVKMLLEAGAELGVLKTPDRNSPLHEAAFRGDPGILQLVVAKILEKSSEDAPDLINLQNQFGNTPLHNAARTGNPVCVSHLLQAGSKYSIKNVNGSIPLHHACYSEKPNAEVVQLLIEAGSDVNALDEQGYSPLIVAAKTNQTEVIDFLRKRGADTSLKNSFGENALHFAELRNNMGAIQLLG</sequence>
<comment type="caution">
    <text evidence="4">The sequence shown here is derived from an EMBL/GenBank/DDBJ whole genome shotgun (WGS) entry which is preliminary data.</text>
</comment>
<feature type="repeat" description="ANK" evidence="3">
    <location>
        <begin position="191"/>
        <end position="223"/>
    </location>
</feature>
<organism evidence="4 5">
    <name type="scientific">Phytophthora citrophthora</name>
    <dbReference type="NCBI Taxonomy" id="4793"/>
    <lineage>
        <taxon>Eukaryota</taxon>
        <taxon>Sar</taxon>
        <taxon>Stramenopiles</taxon>
        <taxon>Oomycota</taxon>
        <taxon>Peronosporomycetes</taxon>
        <taxon>Peronosporales</taxon>
        <taxon>Peronosporaceae</taxon>
        <taxon>Phytophthora</taxon>
    </lineage>
</organism>
<keyword evidence="5" id="KW-1185">Reference proteome</keyword>
<reference evidence="4" key="1">
    <citation type="submission" date="2023-08" db="EMBL/GenBank/DDBJ databases">
        <title>Reference Genome Resource for the Citrus Pathogen Phytophthora citrophthora.</title>
        <authorList>
            <person name="Moller H."/>
            <person name="Coetzee B."/>
            <person name="Rose L.J."/>
            <person name="Van Niekerk J.M."/>
        </authorList>
    </citation>
    <scope>NUCLEOTIDE SEQUENCE</scope>
    <source>
        <strain evidence="4">STE-U-9442</strain>
    </source>
</reference>
<evidence type="ECO:0000313" key="4">
    <source>
        <dbReference type="EMBL" id="KAK1948140.1"/>
    </source>
</evidence>
<keyword evidence="2 3" id="KW-0040">ANK repeat</keyword>
<gene>
    <name evidence="4" type="ORF">P3T76_000430</name>
</gene>
<accession>A0AAD9LSC3</accession>
<name>A0AAD9LSC3_9STRA</name>